<dbReference type="Proteomes" id="UP001189303">
    <property type="component" value="Unassembled WGS sequence"/>
</dbReference>
<dbReference type="EMBL" id="QGBI01000024">
    <property type="protein sequence ID" value="MBX3892360.1"/>
    <property type="molecule type" value="Genomic_DNA"/>
</dbReference>
<organism evidence="2 4">
    <name type="scientific">Ralstonia pickettii</name>
    <name type="common">Burkholderia pickettii</name>
    <dbReference type="NCBI Taxonomy" id="329"/>
    <lineage>
        <taxon>Bacteria</taxon>
        <taxon>Pseudomonadati</taxon>
        <taxon>Pseudomonadota</taxon>
        <taxon>Betaproteobacteria</taxon>
        <taxon>Burkholderiales</taxon>
        <taxon>Burkholderiaceae</taxon>
        <taxon>Ralstonia</taxon>
    </lineage>
</organism>
<dbReference type="AlphaFoldDB" id="A0A2P4REV3"/>
<reference evidence="2" key="1">
    <citation type="submission" date="2018-06" db="EMBL/GenBank/DDBJ databases">
        <authorList>
            <person name="O'Rourke A."/>
        </authorList>
    </citation>
    <scope>NUCLEOTIDE SEQUENCE</scope>
    <source>
        <strain evidence="2">132550021-3</strain>
    </source>
</reference>
<keyword evidence="3" id="KW-1185">Reference proteome</keyword>
<evidence type="ECO:0000313" key="2">
    <source>
        <dbReference type="EMBL" id="MBX3892360.1"/>
    </source>
</evidence>
<dbReference type="Proteomes" id="UP001199322">
    <property type="component" value="Unassembled WGS sequence"/>
</dbReference>
<comment type="caution">
    <text evidence="2">The sequence shown here is derived from an EMBL/GenBank/DDBJ whole genome shotgun (WGS) entry which is preliminary data.</text>
</comment>
<dbReference type="EMBL" id="CATWFT010000019">
    <property type="protein sequence ID" value="CAJ0730547.1"/>
    <property type="molecule type" value="Genomic_DNA"/>
</dbReference>
<gene>
    <name evidence="2" type="ORF">DEE74_21055</name>
    <name evidence="1" type="ORF">R38712_04417</name>
</gene>
<evidence type="ECO:0000313" key="4">
    <source>
        <dbReference type="Proteomes" id="UP001199322"/>
    </source>
</evidence>
<dbReference type="RefSeq" id="WP_012762995.1">
    <property type="nucleotide sequence ID" value="NZ_CATWFT010000019.1"/>
</dbReference>
<proteinExistence type="predicted"/>
<evidence type="ECO:0000313" key="3">
    <source>
        <dbReference type="Proteomes" id="UP001189303"/>
    </source>
</evidence>
<accession>A0A2P4REV3</accession>
<protein>
    <submittedName>
        <fullName evidence="2">Uncharacterized protein</fullName>
    </submittedName>
</protein>
<evidence type="ECO:0000313" key="1">
    <source>
        <dbReference type="EMBL" id="CAJ0730547.1"/>
    </source>
</evidence>
<reference evidence="1 3" key="2">
    <citation type="submission" date="2023-07" db="EMBL/GenBank/DDBJ databases">
        <authorList>
            <person name="Peeters C."/>
        </authorList>
    </citation>
    <scope>NUCLEOTIDE SEQUENCE [LARGE SCALE GENOMIC DNA]</scope>
    <source>
        <strain evidence="1 3">R-38712</strain>
    </source>
</reference>
<name>A0A2P4REV3_RALPI</name>
<sequence>MKIFTPPTRCTVQSVNAALRSAGFRDIYIYRDTYNERRITSSHEYTEKSGRSYYVYRLTSARNAREWADRFAAGEWQDKLDAAPTGANATQ</sequence>